<evidence type="ECO:0000313" key="3">
    <source>
        <dbReference type="Proteomes" id="UP000499080"/>
    </source>
</evidence>
<protein>
    <submittedName>
        <fullName evidence="2">Uncharacterized protein</fullName>
    </submittedName>
</protein>
<name>A0A4Y2JSE6_ARAVE</name>
<comment type="caution">
    <text evidence="2">The sequence shown here is derived from an EMBL/GenBank/DDBJ whole genome shotgun (WGS) entry which is preliminary data.</text>
</comment>
<evidence type="ECO:0000256" key="1">
    <source>
        <dbReference type="SAM" id="MobiDB-lite"/>
    </source>
</evidence>
<evidence type="ECO:0000313" key="2">
    <source>
        <dbReference type="EMBL" id="GBM92418.1"/>
    </source>
</evidence>
<gene>
    <name evidence="2" type="ORF">AVEN_240729_1</name>
</gene>
<dbReference type="Proteomes" id="UP000499080">
    <property type="component" value="Unassembled WGS sequence"/>
</dbReference>
<organism evidence="2 3">
    <name type="scientific">Araneus ventricosus</name>
    <name type="common">Orbweaver spider</name>
    <name type="synonym">Epeira ventricosa</name>
    <dbReference type="NCBI Taxonomy" id="182803"/>
    <lineage>
        <taxon>Eukaryota</taxon>
        <taxon>Metazoa</taxon>
        <taxon>Ecdysozoa</taxon>
        <taxon>Arthropoda</taxon>
        <taxon>Chelicerata</taxon>
        <taxon>Arachnida</taxon>
        <taxon>Araneae</taxon>
        <taxon>Araneomorphae</taxon>
        <taxon>Entelegynae</taxon>
        <taxon>Araneoidea</taxon>
        <taxon>Araneidae</taxon>
        <taxon>Araneus</taxon>
    </lineage>
</organism>
<keyword evidence="3" id="KW-1185">Reference proteome</keyword>
<reference evidence="2 3" key="1">
    <citation type="journal article" date="2019" name="Sci. Rep.">
        <title>Orb-weaving spider Araneus ventricosus genome elucidates the spidroin gene catalogue.</title>
        <authorList>
            <person name="Kono N."/>
            <person name="Nakamura H."/>
            <person name="Ohtoshi R."/>
            <person name="Moran D.A.P."/>
            <person name="Shinohara A."/>
            <person name="Yoshida Y."/>
            <person name="Fujiwara M."/>
            <person name="Mori M."/>
            <person name="Tomita M."/>
            <person name="Arakawa K."/>
        </authorList>
    </citation>
    <scope>NUCLEOTIDE SEQUENCE [LARGE SCALE GENOMIC DNA]</scope>
</reference>
<dbReference type="AlphaFoldDB" id="A0A4Y2JSE6"/>
<sequence>MSILLSRLYSLESDRFFKTTTPLSTQLGVRIILASICIYKEKIVREHLTGPQRYPDNGLVSGTRGEVSRNQEEEEEVIKLCLSVVSRSKTDEREEFWEGIQGVMDPGVSIHVKAPVADAQEEVAPIAEEPPEDAPHEVEGEVPDVEEPVAAPPADGGDDPQPIVAQPRVRSSVLLKILTASFNTSRC</sequence>
<dbReference type="EMBL" id="BGPR01003786">
    <property type="protein sequence ID" value="GBM92418.1"/>
    <property type="molecule type" value="Genomic_DNA"/>
</dbReference>
<proteinExistence type="predicted"/>
<feature type="region of interest" description="Disordered" evidence="1">
    <location>
        <begin position="129"/>
        <end position="167"/>
    </location>
</feature>
<accession>A0A4Y2JSE6</accession>